<dbReference type="OMA" id="HPRTYWV"/>
<dbReference type="GO" id="GO:0120159">
    <property type="term" value="F:rRNA pseudouridine synthase activity"/>
    <property type="evidence" value="ECO:0007669"/>
    <property type="project" value="UniProtKB-ARBA"/>
</dbReference>
<comment type="caution">
    <text evidence="5">The sequence shown here is derived from an EMBL/GenBank/DDBJ whole genome shotgun (WGS) entry which is preliminary data.</text>
</comment>
<dbReference type="InterPro" id="IPR020103">
    <property type="entry name" value="PsdUridine_synth_cat_dom_sf"/>
</dbReference>
<dbReference type="EMBL" id="JARQAG010000007">
    <property type="protein sequence ID" value="MDT2731758.1"/>
    <property type="molecule type" value="Genomic_DNA"/>
</dbReference>
<dbReference type="PROSITE" id="PS50889">
    <property type="entry name" value="S4"/>
    <property type="match status" value="1"/>
</dbReference>
<proteinExistence type="inferred from homology"/>
<comment type="similarity">
    <text evidence="1 4">Belongs to the pseudouridine synthase RsuA family.</text>
</comment>
<organism evidence="5 6">
    <name type="scientific">Streptococcus parauberis</name>
    <dbReference type="NCBI Taxonomy" id="1348"/>
    <lineage>
        <taxon>Bacteria</taxon>
        <taxon>Bacillati</taxon>
        <taxon>Bacillota</taxon>
        <taxon>Bacilli</taxon>
        <taxon>Lactobacillales</taxon>
        <taxon>Streptococcaceae</taxon>
        <taxon>Streptococcus</taxon>
    </lineage>
</organism>
<dbReference type="InterPro" id="IPR000748">
    <property type="entry name" value="PsdUridine_synth_RsuA/RluB/E/F"/>
</dbReference>
<dbReference type="InterPro" id="IPR002942">
    <property type="entry name" value="S4_RNA-bd"/>
</dbReference>
<dbReference type="PROSITE" id="PS01149">
    <property type="entry name" value="PSI_RSU"/>
    <property type="match status" value="1"/>
</dbReference>
<evidence type="ECO:0000313" key="6">
    <source>
        <dbReference type="Proteomes" id="UP001180515"/>
    </source>
</evidence>
<protein>
    <recommendedName>
        <fullName evidence="4">Pseudouridine synthase</fullName>
        <ecNumber evidence="4">5.4.99.-</ecNumber>
    </recommendedName>
</protein>
<gene>
    <name evidence="5" type="ORF">P7G31_05810</name>
</gene>
<dbReference type="InterPro" id="IPR006145">
    <property type="entry name" value="PsdUridine_synth_RsuA/RluA"/>
</dbReference>
<dbReference type="SMART" id="SM00363">
    <property type="entry name" value="S4"/>
    <property type="match status" value="1"/>
</dbReference>
<dbReference type="AlphaFoldDB" id="A0A0E2UBG4"/>
<dbReference type="InterPro" id="IPR050343">
    <property type="entry name" value="RsuA_PseudoU_synthase"/>
</dbReference>
<dbReference type="GO" id="GO:0005829">
    <property type="term" value="C:cytosol"/>
    <property type="evidence" value="ECO:0007669"/>
    <property type="project" value="UniProtKB-ARBA"/>
</dbReference>
<sequence>MRIDKLLEEEGIGSRNQVKTLIKSQQVKVNEQVITDGKTNVDPSLQVITASGTPIQAEGHHYFILNKPNGVVSARSDGLHQTVIDCLSVEDRYAKLYPIGRLDRDTEGLVLLTDNGPLGFRMLHPRHHVSKTYLVRVNGQLKDDALVFFEEGIVFHDGTKCKPAHLQILKKDEKCSEAVVTISEGKFHQVKKMFLAYGLKVIYLKRISFAGLTLGELPVGQYRKLTELEKTEIIKFLD</sequence>
<dbReference type="GO" id="GO:0000455">
    <property type="term" value="P:enzyme-directed rRNA pseudouridine synthesis"/>
    <property type="evidence" value="ECO:0007669"/>
    <property type="project" value="UniProtKB-ARBA"/>
</dbReference>
<dbReference type="SUPFAM" id="SSF55174">
    <property type="entry name" value="Alpha-L RNA-binding motif"/>
    <property type="match status" value="1"/>
</dbReference>
<evidence type="ECO:0000256" key="1">
    <source>
        <dbReference type="ARBA" id="ARBA00008348"/>
    </source>
</evidence>
<dbReference type="SUPFAM" id="SSF55120">
    <property type="entry name" value="Pseudouridine synthase"/>
    <property type="match status" value="1"/>
</dbReference>
<dbReference type="CDD" id="cd02553">
    <property type="entry name" value="PseudoU_synth_RsuA"/>
    <property type="match status" value="1"/>
</dbReference>
<dbReference type="PANTHER" id="PTHR47683">
    <property type="entry name" value="PSEUDOURIDINE SYNTHASE FAMILY PROTEIN-RELATED"/>
    <property type="match status" value="1"/>
</dbReference>
<evidence type="ECO:0000256" key="4">
    <source>
        <dbReference type="RuleBase" id="RU003887"/>
    </source>
</evidence>
<keyword evidence="3 4" id="KW-0413">Isomerase</keyword>
<dbReference type="EC" id="5.4.99.-" evidence="4"/>
<dbReference type="PANTHER" id="PTHR47683:SF4">
    <property type="entry name" value="PSEUDOURIDINE SYNTHASE"/>
    <property type="match status" value="1"/>
</dbReference>
<dbReference type="CDD" id="cd00165">
    <property type="entry name" value="S4"/>
    <property type="match status" value="1"/>
</dbReference>
<accession>A0A0E2UBG4</accession>
<dbReference type="Proteomes" id="UP001180515">
    <property type="component" value="Unassembled WGS sequence"/>
</dbReference>
<dbReference type="FunFam" id="3.30.70.1560:FF:000001">
    <property type="entry name" value="Pseudouridine synthase"/>
    <property type="match status" value="1"/>
</dbReference>
<dbReference type="NCBIfam" id="TIGR00093">
    <property type="entry name" value="pseudouridine synthase"/>
    <property type="match status" value="1"/>
</dbReference>
<keyword evidence="2" id="KW-0694">RNA-binding</keyword>
<evidence type="ECO:0000313" key="5">
    <source>
        <dbReference type="EMBL" id="MDT2731758.1"/>
    </source>
</evidence>
<dbReference type="Gene3D" id="3.30.70.580">
    <property type="entry name" value="Pseudouridine synthase I, catalytic domain, N-terminal subdomain"/>
    <property type="match status" value="1"/>
</dbReference>
<name>A0A0E2UBG4_9STRE</name>
<dbReference type="Pfam" id="PF00849">
    <property type="entry name" value="PseudoU_synth_2"/>
    <property type="match status" value="1"/>
</dbReference>
<dbReference type="InterPro" id="IPR020094">
    <property type="entry name" value="TruA/RsuA/RluB/E/F_N"/>
</dbReference>
<dbReference type="Gene3D" id="3.30.70.1560">
    <property type="entry name" value="Alpha-L RNA-binding motif"/>
    <property type="match status" value="1"/>
</dbReference>
<evidence type="ECO:0000256" key="3">
    <source>
        <dbReference type="ARBA" id="ARBA00023235"/>
    </source>
</evidence>
<dbReference type="GO" id="GO:0003723">
    <property type="term" value="F:RNA binding"/>
    <property type="evidence" value="ECO:0007669"/>
    <property type="project" value="UniProtKB-KW"/>
</dbReference>
<dbReference type="eggNOG" id="COG1187">
    <property type="taxonomic scope" value="Bacteria"/>
</dbReference>
<dbReference type="Pfam" id="PF01479">
    <property type="entry name" value="S4"/>
    <property type="match status" value="1"/>
</dbReference>
<dbReference type="InterPro" id="IPR018496">
    <property type="entry name" value="PsdUridine_synth_RsuA/RluB_CS"/>
</dbReference>
<dbReference type="InterPro" id="IPR042092">
    <property type="entry name" value="PsdUridine_s_RsuA/RluB/E/F_cat"/>
</dbReference>
<dbReference type="InterPro" id="IPR036986">
    <property type="entry name" value="S4_RNA-bd_sf"/>
</dbReference>
<dbReference type="RefSeq" id="WP_003107266.1">
    <property type="nucleotide sequence ID" value="NZ_BAWT01000005.1"/>
</dbReference>
<dbReference type="Gene3D" id="3.10.290.10">
    <property type="entry name" value="RNA-binding S4 domain"/>
    <property type="match status" value="1"/>
</dbReference>
<reference evidence="5" key="1">
    <citation type="submission" date="2023-03" db="EMBL/GenBank/DDBJ databases">
        <authorList>
            <person name="Shen W."/>
            <person name="Cai J."/>
        </authorList>
    </citation>
    <scope>NUCLEOTIDE SEQUENCE</scope>
    <source>
        <strain evidence="5">P82-2</strain>
    </source>
</reference>
<evidence type="ECO:0000256" key="2">
    <source>
        <dbReference type="ARBA" id="ARBA00022884"/>
    </source>
</evidence>